<evidence type="ECO:0000313" key="6">
    <source>
        <dbReference type="Proteomes" id="UP000244309"/>
    </source>
</evidence>
<sequence length="471" mass="53187">MTKTKILVLHPNPDNLDEIIKKANTQNTKNGPFEAVLLLGVHDLTPASTVPQVPTYYCGKTAEEANFTDKAENLVCVSGACPILKLGSGVKIGFLSRNAGDVVGEADILVSFHWPYAVARTQGLSVIGEQEVDEVSLKLQPRYHFAVGTEKGRFYEHPAFQWSTSRACRMISLGQEGSGNKWFYAFSIDANEDDTFVDGKNPYTTQDTSAPVVTEKTAEPTKLQPLKRPAEETEDAAKRPKVVAPQECFFCLSNPNIESHMIVAIGKHSYLATAKGPMPLPQRPLDFSGHAIIIPFDHTPTLEDQSEQREEMAKFQKTVAEGFYERSFATIFFQISRPENVHIHTQLIPVRLEGAQEQLERSLAERTKQNNEKATYRQQLSFTSDPKEVKEILETNNFIRFVLSMGDQIKVYAAQLSSEKPVDLQFPRRVMSFHLKCPKRTYWDRCKQTKGQEITDCEKFKTFYKPYDFTS</sequence>
<name>A0A2V1AQU8_9ASCO</name>
<dbReference type="GO" id="GO:0000398">
    <property type="term" value="P:mRNA splicing, via spliceosome"/>
    <property type="evidence" value="ECO:0007669"/>
    <property type="project" value="TreeGrafter"/>
</dbReference>
<dbReference type="OrthoDB" id="444325at2759"/>
<gene>
    <name evidence="5" type="ORF">CXQ85_001947</name>
</gene>
<dbReference type="InterPro" id="IPR036265">
    <property type="entry name" value="HIT-like_sf"/>
</dbReference>
<dbReference type="GO" id="GO:0071014">
    <property type="term" value="C:post-mRNA release spliceosomal complex"/>
    <property type="evidence" value="ECO:0007669"/>
    <property type="project" value="TreeGrafter"/>
</dbReference>
<evidence type="ECO:0000313" key="5">
    <source>
        <dbReference type="EMBL" id="PVH20165.1"/>
    </source>
</evidence>
<keyword evidence="6" id="KW-1185">Reference proteome</keyword>
<dbReference type="STRING" id="45357.A0A2V1AQU8"/>
<dbReference type="Gene3D" id="3.30.428.10">
    <property type="entry name" value="HIT-like"/>
    <property type="match status" value="1"/>
</dbReference>
<evidence type="ECO:0000256" key="2">
    <source>
        <dbReference type="SAM" id="MobiDB-lite"/>
    </source>
</evidence>
<accession>A0A2V1AQU8</accession>
<dbReference type="SUPFAM" id="SSF54197">
    <property type="entry name" value="HIT-like"/>
    <property type="match status" value="1"/>
</dbReference>
<dbReference type="GO" id="GO:0061632">
    <property type="term" value="F:RNA lariat debranching enzyme activator activity"/>
    <property type="evidence" value="ECO:0007669"/>
    <property type="project" value="TreeGrafter"/>
</dbReference>
<dbReference type="VEuPathDB" id="FungiDB:CXQ85_001947"/>
<dbReference type="Pfam" id="PF04677">
    <property type="entry name" value="CwfJ_C_1"/>
    <property type="match status" value="1"/>
</dbReference>
<feature type="compositionally biased region" description="Polar residues" evidence="2">
    <location>
        <begin position="202"/>
        <end position="211"/>
    </location>
</feature>
<proteinExistence type="predicted"/>
<protein>
    <recommendedName>
        <fullName evidence="7">Cwf19-like C-terminal domain-containing protein</fullName>
    </recommendedName>
</protein>
<dbReference type="Pfam" id="PF04676">
    <property type="entry name" value="CwfJ_C_2"/>
    <property type="match status" value="1"/>
</dbReference>
<keyword evidence="1" id="KW-0175">Coiled coil</keyword>
<dbReference type="InterPro" id="IPR006767">
    <property type="entry name" value="Cwf19-like_C_dom-2"/>
</dbReference>
<dbReference type="PANTHER" id="PTHR12072:SF4">
    <property type="entry name" value="CWF19-LIKE PROTEIN 1"/>
    <property type="match status" value="1"/>
</dbReference>
<evidence type="ECO:0000259" key="3">
    <source>
        <dbReference type="Pfam" id="PF04676"/>
    </source>
</evidence>
<dbReference type="EMBL" id="PKFO01000003">
    <property type="protein sequence ID" value="PVH20165.1"/>
    <property type="molecule type" value="Genomic_DNA"/>
</dbReference>
<evidence type="ECO:0000256" key="1">
    <source>
        <dbReference type="SAM" id="Coils"/>
    </source>
</evidence>
<evidence type="ECO:0000259" key="4">
    <source>
        <dbReference type="Pfam" id="PF04677"/>
    </source>
</evidence>
<feature type="domain" description="Cwf19-like C-terminal" evidence="4">
    <location>
        <begin position="242"/>
        <end position="354"/>
    </location>
</feature>
<reference evidence="5 6" key="1">
    <citation type="submission" date="2017-12" db="EMBL/GenBank/DDBJ databases">
        <title>Genome Sequence of a Multidrug-Resistant Candida haemulonii Isolate from a Patient with Chronic Leg Ulcers in Israel.</title>
        <authorList>
            <person name="Chow N.A."/>
            <person name="Gade L."/>
            <person name="Batra D."/>
            <person name="Rowe L.A."/>
            <person name="Ben-Ami R."/>
            <person name="Loparev V.N."/>
            <person name="Litvintseva A.P."/>
        </authorList>
    </citation>
    <scope>NUCLEOTIDE SEQUENCE [LARGE SCALE GENOMIC DNA]</scope>
    <source>
        <strain evidence="5 6">B11899</strain>
    </source>
</reference>
<dbReference type="PANTHER" id="PTHR12072">
    <property type="entry name" value="CWF19, CELL CYCLE CONTROL PROTEIN"/>
    <property type="match status" value="1"/>
</dbReference>
<dbReference type="AlphaFoldDB" id="A0A2V1AQU8"/>
<feature type="domain" description="Cwf19-like protein C-terminal" evidence="3">
    <location>
        <begin position="396"/>
        <end position="470"/>
    </location>
</feature>
<dbReference type="InterPro" id="IPR006768">
    <property type="entry name" value="Cwf19-like_C_dom-1"/>
</dbReference>
<evidence type="ECO:0008006" key="7">
    <source>
        <dbReference type="Google" id="ProtNLM"/>
    </source>
</evidence>
<feature type="compositionally biased region" description="Basic and acidic residues" evidence="2">
    <location>
        <begin position="228"/>
        <end position="238"/>
    </location>
</feature>
<organism evidence="5 6">
    <name type="scientific">Candidozyma haemuli</name>
    <dbReference type="NCBI Taxonomy" id="45357"/>
    <lineage>
        <taxon>Eukaryota</taxon>
        <taxon>Fungi</taxon>
        <taxon>Dikarya</taxon>
        <taxon>Ascomycota</taxon>
        <taxon>Saccharomycotina</taxon>
        <taxon>Pichiomycetes</taxon>
        <taxon>Metschnikowiaceae</taxon>
        <taxon>Candidozyma</taxon>
    </lineage>
</organism>
<dbReference type="RefSeq" id="XP_025341105.1">
    <property type="nucleotide sequence ID" value="XM_025485640.1"/>
</dbReference>
<feature type="region of interest" description="Disordered" evidence="2">
    <location>
        <begin position="202"/>
        <end position="238"/>
    </location>
</feature>
<dbReference type="Proteomes" id="UP000244309">
    <property type="component" value="Unassembled WGS sequence"/>
</dbReference>
<dbReference type="InterPro" id="IPR040194">
    <property type="entry name" value="Cwf19-like"/>
</dbReference>
<feature type="coiled-coil region" evidence="1">
    <location>
        <begin position="352"/>
        <end position="379"/>
    </location>
</feature>
<comment type="caution">
    <text evidence="5">The sequence shown here is derived from an EMBL/GenBank/DDBJ whole genome shotgun (WGS) entry which is preliminary data.</text>
</comment>
<dbReference type="GeneID" id="37007278"/>